<comment type="caution">
    <text evidence="2">The sequence shown here is derived from an EMBL/GenBank/DDBJ whole genome shotgun (WGS) entry which is preliminary data.</text>
</comment>
<dbReference type="EMBL" id="BMAO01032795">
    <property type="protein sequence ID" value="GFQ84655.1"/>
    <property type="molecule type" value="Genomic_DNA"/>
</dbReference>
<keyword evidence="3" id="KW-1185">Reference proteome</keyword>
<proteinExistence type="predicted"/>
<evidence type="ECO:0000313" key="3">
    <source>
        <dbReference type="Proteomes" id="UP000887116"/>
    </source>
</evidence>
<dbReference type="Proteomes" id="UP000887116">
    <property type="component" value="Unassembled WGS sequence"/>
</dbReference>
<gene>
    <name evidence="2" type="ORF">TNCT_544521</name>
</gene>
<evidence type="ECO:0000313" key="2">
    <source>
        <dbReference type="EMBL" id="GFQ84655.1"/>
    </source>
</evidence>
<accession>A0A8X6FME7</accession>
<organism evidence="2 3">
    <name type="scientific">Trichonephila clavata</name>
    <name type="common">Joro spider</name>
    <name type="synonym">Nephila clavata</name>
    <dbReference type="NCBI Taxonomy" id="2740835"/>
    <lineage>
        <taxon>Eukaryota</taxon>
        <taxon>Metazoa</taxon>
        <taxon>Ecdysozoa</taxon>
        <taxon>Arthropoda</taxon>
        <taxon>Chelicerata</taxon>
        <taxon>Arachnida</taxon>
        <taxon>Araneae</taxon>
        <taxon>Araneomorphae</taxon>
        <taxon>Entelegynae</taxon>
        <taxon>Araneoidea</taxon>
        <taxon>Nephilidae</taxon>
        <taxon>Trichonephila</taxon>
    </lineage>
</organism>
<reference evidence="2" key="1">
    <citation type="submission" date="2020-07" db="EMBL/GenBank/DDBJ databases">
        <title>Multicomponent nature underlies the extraordinary mechanical properties of spider dragline silk.</title>
        <authorList>
            <person name="Kono N."/>
            <person name="Nakamura H."/>
            <person name="Mori M."/>
            <person name="Yoshida Y."/>
            <person name="Ohtoshi R."/>
            <person name="Malay A.D."/>
            <person name="Moran D.A.P."/>
            <person name="Tomita M."/>
            <person name="Numata K."/>
            <person name="Arakawa K."/>
        </authorList>
    </citation>
    <scope>NUCLEOTIDE SEQUENCE</scope>
</reference>
<name>A0A8X6FME7_TRICU</name>
<dbReference type="AlphaFoldDB" id="A0A8X6FME7"/>
<protein>
    <submittedName>
        <fullName evidence="2">Uncharacterized protein</fullName>
    </submittedName>
</protein>
<evidence type="ECO:0000256" key="1">
    <source>
        <dbReference type="SAM" id="MobiDB-lite"/>
    </source>
</evidence>
<feature type="region of interest" description="Disordered" evidence="1">
    <location>
        <begin position="34"/>
        <end position="71"/>
    </location>
</feature>
<sequence length="124" mass="13541">MPALCLNHGHQRWLQMYPGNAPDRRMTPCCPLRLSHANTPTHSPKPTPTGTPKSHSKCSNHEFNTPPASKSARRFLLKTPGVTQVSLEKHFNFPLNATDNELAAQTISGPSTQVGVTTSSSQRT</sequence>